<gene>
    <name evidence="3" type="ORF">ACFPVY_00685</name>
</gene>
<evidence type="ECO:0000256" key="1">
    <source>
        <dbReference type="ARBA" id="ARBA00022729"/>
    </source>
</evidence>
<protein>
    <submittedName>
        <fullName evidence="3">Gliding motility-associated C-terminal domain-containing protein</fullName>
    </submittedName>
</protein>
<proteinExistence type="predicted"/>
<evidence type="ECO:0000313" key="4">
    <source>
        <dbReference type="Proteomes" id="UP001596287"/>
    </source>
</evidence>
<keyword evidence="1 2" id="KW-0732">Signal</keyword>
<dbReference type="InterPro" id="IPR013783">
    <property type="entry name" value="Ig-like_fold"/>
</dbReference>
<feature type="chain" id="PRO_5045692903" evidence="2">
    <location>
        <begin position="29"/>
        <end position="747"/>
    </location>
</feature>
<name>A0ABW1PJ18_9FLAO</name>
<dbReference type="InterPro" id="IPR014755">
    <property type="entry name" value="Cu-Rt/internalin_Ig-like"/>
</dbReference>
<dbReference type="Proteomes" id="UP001596287">
    <property type="component" value="Unassembled WGS sequence"/>
</dbReference>
<comment type="caution">
    <text evidence="3">The sequence shown here is derived from an EMBL/GenBank/DDBJ whole genome shotgun (WGS) entry which is preliminary data.</text>
</comment>
<dbReference type="Gene3D" id="2.60.40.10">
    <property type="entry name" value="Immunoglobulins"/>
    <property type="match status" value="1"/>
</dbReference>
<feature type="signal peptide" evidence="2">
    <location>
        <begin position="1"/>
        <end position="28"/>
    </location>
</feature>
<dbReference type="Gene3D" id="2.60.40.1220">
    <property type="match status" value="2"/>
</dbReference>
<organism evidence="3 4">
    <name type="scientific">Flavobacterium qiangtangense</name>
    <dbReference type="NCBI Taxonomy" id="1442595"/>
    <lineage>
        <taxon>Bacteria</taxon>
        <taxon>Pseudomonadati</taxon>
        <taxon>Bacteroidota</taxon>
        <taxon>Flavobacteriia</taxon>
        <taxon>Flavobacteriales</taxon>
        <taxon>Flavobacteriaceae</taxon>
        <taxon>Flavobacterium</taxon>
    </lineage>
</organism>
<dbReference type="EMBL" id="JBHSQB010000003">
    <property type="protein sequence ID" value="MFC6095146.1"/>
    <property type="molecule type" value="Genomic_DNA"/>
</dbReference>
<keyword evidence="4" id="KW-1185">Reference proteome</keyword>
<evidence type="ECO:0000256" key="2">
    <source>
        <dbReference type="SAM" id="SignalP"/>
    </source>
</evidence>
<accession>A0ABW1PJ18</accession>
<dbReference type="RefSeq" id="WP_379789749.1">
    <property type="nucleotide sequence ID" value="NZ_JBHSQB010000003.1"/>
</dbReference>
<dbReference type="NCBIfam" id="TIGR04131">
    <property type="entry name" value="Bac_Flav_CTERM"/>
    <property type="match status" value="1"/>
</dbReference>
<sequence>MISKNTLRKAFFLIILCLLLTQNSYSQCFEIESILVDACDGDTNTEGLNEMVRFKVGPVAINTSNMSVDWPSNNWGGLIQNAGTASKVASLNAAIVAAGGCGQVLQPTGGVLPANATVVLVTSYNFDTAANSFGALTSNIYILFQNSNTITGHFGNFGTSATRTLKINFGSCSDTVTYNRSLLTDQSGQNVASDGATVVFTPAGVATYINNGCVAPVQTFTVDAGTVTGSICAGNSINLSGTAVGQQSVTWSATSGTFSSPNSLSTTFTPSSASAGTTITITLTATNSCGSQISDTVNITVTNAITPNFNITPLNICTGSSVPTLSTTSPNGITGTWSPSAISNTASGTYTFTPNSGQCATSVSLNVTVGNSIVPNFDVTPLNICSGSSVPTLSTTSPNGITGIWSPSAISNTNSGTYTFTPNAGQCATSVSLNVTIGNSTVPNFDVTPLNICTGSSVPTLSTTSPNGITGIWSPSAISNTNSGTYTFTPNAGQCATSVSLNVAVGNSIVPNFDVTPINICSGSSVPTLSTTSPNGITGIWSPSSISNTNSGTYTFTPNAGQCATSVSLNVTVGSISALISEECTNKALLLNVSPLSNSYNPNDVDYIWKNANGTEVGNSENFNATEYVSGISNPTFPMTFTVTVLGDCETTAEYTINGISCNIPKGISPNGDGKNDEFDLTGLNVNEITIFNRYGTKVFSHKNYTKEWRGQADNGNELPDGTYFYVIHRDGIEATTGWVQINRQRN</sequence>
<dbReference type="InterPro" id="IPR026341">
    <property type="entry name" value="T9SS_type_B"/>
</dbReference>
<reference evidence="4" key="1">
    <citation type="journal article" date="2019" name="Int. J. Syst. Evol. Microbiol.">
        <title>The Global Catalogue of Microorganisms (GCM) 10K type strain sequencing project: providing services to taxonomists for standard genome sequencing and annotation.</title>
        <authorList>
            <consortium name="The Broad Institute Genomics Platform"/>
            <consortium name="The Broad Institute Genome Sequencing Center for Infectious Disease"/>
            <person name="Wu L."/>
            <person name="Ma J."/>
        </authorList>
    </citation>
    <scope>NUCLEOTIDE SEQUENCE [LARGE SCALE GENOMIC DNA]</scope>
    <source>
        <strain evidence="4">CCUG 49679</strain>
    </source>
</reference>
<dbReference type="Pfam" id="PF13585">
    <property type="entry name" value="CHU_C"/>
    <property type="match status" value="1"/>
</dbReference>
<evidence type="ECO:0000313" key="3">
    <source>
        <dbReference type="EMBL" id="MFC6095146.1"/>
    </source>
</evidence>